<dbReference type="InterPro" id="IPR009501">
    <property type="entry name" value="UCP020269"/>
</dbReference>
<feature type="domain" description="LUD" evidence="1">
    <location>
        <begin position="31"/>
        <end position="219"/>
    </location>
</feature>
<dbReference type="dictyBase" id="DDB_G0277411"/>
<dbReference type="PaxDb" id="44689-DDB0169184"/>
<dbReference type="HOGENOM" id="CLU_107893_0_0_1"/>
<organism evidence="2 3">
    <name type="scientific">Dictyostelium discoideum</name>
    <name type="common">Social amoeba</name>
    <dbReference type="NCBI Taxonomy" id="44689"/>
    <lineage>
        <taxon>Eukaryota</taxon>
        <taxon>Amoebozoa</taxon>
        <taxon>Evosea</taxon>
        <taxon>Eumycetozoa</taxon>
        <taxon>Dictyostelia</taxon>
        <taxon>Dictyosteliales</taxon>
        <taxon>Dictyosteliaceae</taxon>
        <taxon>Dictyostelium</taxon>
    </lineage>
</organism>
<dbReference type="Proteomes" id="UP000002195">
    <property type="component" value="Unassembled WGS sequence"/>
</dbReference>
<evidence type="ECO:0000313" key="3">
    <source>
        <dbReference type="Proteomes" id="UP000002195"/>
    </source>
</evidence>
<dbReference type="InParanoid" id="Q8T2H5"/>
<dbReference type="Pfam" id="PF02589">
    <property type="entry name" value="LUD_dom"/>
    <property type="match status" value="1"/>
</dbReference>
<dbReference type="FunCoup" id="Q8T2H5">
    <property type="interactions" value="2"/>
</dbReference>
<dbReference type="KEGG" id="ddi:DDB_G0277411"/>
<gene>
    <name evidence="2" type="ORF">DDB_G0277411</name>
</gene>
<name>Q8T2H5_DICDI</name>
<dbReference type="RefSeq" id="XP_642590.1">
    <property type="nucleotide sequence ID" value="XM_637498.1"/>
</dbReference>
<dbReference type="GeneID" id="8621007"/>
<dbReference type="PANTHER" id="PTHR36179">
    <property type="entry name" value="LUD_DOM DOMAIN-CONTAINING PROTEIN"/>
    <property type="match status" value="1"/>
</dbReference>
<dbReference type="PhylomeDB" id="Q8T2H5"/>
<dbReference type="PIRSF" id="PIRSF020269">
    <property type="entry name" value="DUF1121"/>
    <property type="match status" value="1"/>
</dbReference>
<reference evidence="2 3" key="1">
    <citation type="journal article" date="2005" name="Nature">
        <title>The genome of the social amoeba Dictyostelium discoideum.</title>
        <authorList>
            <consortium name="The Dictyostelium discoideum Sequencing Consortium"/>
            <person name="Eichinger L."/>
            <person name="Pachebat J.A."/>
            <person name="Glockner G."/>
            <person name="Rajandream M.A."/>
            <person name="Sucgang R."/>
            <person name="Berriman M."/>
            <person name="Song J."/>
            <person name="Olsen R."/>
            <person name="Szafranski K."/>
            <person name="Xu Q."/>
            <person name="Tunggal B."/>
            <person name="Kummerfeld S."/>
            <person name="Madera M."/>
            <person name="Konfortov B.A."/>
            <person name="Rivero F."/>
            <person name="Bankier A.T."/>
            <person name="Lehmann R."/>
            <person name="Hamlin N."/>
            <person name="Davies R."/>
            <person name="Gaudet P."/>
            <person name="Fey P."/>
            <person name="Pilcher K."/>
            <person name="Chen G."/>
            <person name="Saunders D."/>
            <person name="Sodergren E."/>
            <person name="Davis P."/>
            <person name="Kerhornou A."/>
            <person name="Nie X."/>
            <person name="Hall N."/>
            <person name="Anjard C."/>
            <person name="Hemphill L."/>
            <person name="Bason N."/>
            <person name="Farbrother P."/>
            <person name="Desany B."/>
            <person name="Just E."/>
            <person name="Morio T."/>
            <person name="Rost R."/>
            <person name="Churcher C."/>
            <person name="Cooper J."/>
            <person name="Haydock S."/>
            <person name="van Driessche N."/>
            <person name="Cronin A."/>
            <person name="Goodhead I."/>
            <person name="Muzny D."/>
            <person name="Mourier T."/>
            <person name="Pain A."/>
            <person name="Lu M."/>
            <person name="Harper D."/>
            <person name="Lindsay R."/>
            <person name="Hauser H."/>
            <person name="James K."/>
            <person name="Quiles M."/>
            <person name="Madan Babu M."/>
            <person name="Saito T."/>
            <person name="Buchrieser C."/>
            <person name="Wardroper A."/>
            <person name="Felder M."/>
            <person name="Thangavelu M."/>
            <person name="Johnson D."/>
            <person name="Knights A."/>
            <person name="Loulseged H."/>
            <person name="Mungall K."/>
            <person name="Oliver K."/>
            <person name="Price C."/>
            <person name="Quail M.A."/>
            <person name="Urushihara H."/>
            <person name="Hernandez J."/>
            <person name="Rabbinowitsch E."/>
            <person name="Steffen D."/>
            <person name="Sanders M."/>
            <person name="Ma J."/>
            <person name="Kohara Y."/>
            <person name="Sharp S."/>
            <person name="Simmonds M."/>
            <person name="Spiegler S."/>
            <person name="Tivey A."/>
            <person name="Sugano S."/>
            <person name="White B."/>
            <person name="Walker D."/>
            <person name="Woodward J."/>
            <person name="Winckler T."/>
            <person name="Tanaka Y."/>
            <person name="Shaulsky G."/>
            <person name="Schleicher M."/>
            <person name="Weinstock G."/>
            <person name="Rosenthal A."/>
            <person name="Cox E.C."/>
            <person name="Chisholm R.L."/>
            <person name="Gibbs R."/>
            <person name="Loomis W.F."/>
            <person name="Platzer M."/>
            <person name="Kay R.R."/>
            <person name="Williams J."/>
            <person name="Dear P.H."/>
            <person name="Noegel A.A."/>
            <person name="Barrell B."/>
            <person name="Kuspa A."/>
        </authorList>
    </citation>
    <scope>NUCLEOTIDE SEQUENCE [LARGE SCALE GENOMIC DNA]</scope>
    <source>
        <strain evidence="2 3">AX4</strain>
    </source>
</reference>
<sequence length="226" mass="25188">MYRYKELYELEPDFKPENAEKFRLMPSEELLNETIKSLESKNHKVLLVDNEETALEEIKKMIPDKSTVMGAGSVTLDEIGFKSYYFSDNHKWDNLHKKIFAETDSGKQIILRKHALACDYFLSSVGAISKQGDLFVADASGTRVGGFTAANNLIVVAGLNKIVESESDGVKRATGFCYQCESVRARKAYPGVAGSIVQNFAQIKFGNAMGPKRNTTIILIKKILGY</sequence>
<comment type="caution">
    <text evidence="2">The sequence shown here is derived from an EMBL/GenBank/DDBJ whole genome shotgun (WGS) entry which is preliminary data.</text>
</comment>
<dbReference type="PANTHER" id="PTHR36179:SF2">
    <property type="entry name" value="LUD DOMAIN-CONTAINING PROTEIN"/>
    <property type="match status" value="1"/>
</dbReference>
<dbReference type="eggNOG" id="ENOG502SQT2">
    <property type="taxonomic scope" value="Eukaryota"/>
</dbReference>
<dbReference type="OMA" id="RATGFCY"/>
<keyword evidence="3" id="KW-1185">Reference proteome</keyword>
<dbReference type="InterPro" id="IPR003741">
    <property type="entry name" value="LUD_dom"/>
</dbReference>
<protein>
    <recommendedName>
        <fullName evidence="1">LUD domain-containing protein</fullName>
    </recommendedName>
</protein>
<accession>Q54ZQ2</accession>
<accession>Q8T2H5</accession>
<dbReference type="AlphaFoldDB" id="Q8T2H5"/>
<evidence type="ECO:0000313" key="2">
    <source>
        <dbReference type="EMBL" id="EAL68668.1"/>
    </source>
</evidence>
<evidence type="ECO:0000259" key="1">
    <source>
        <dbReference type="Pfam" id="PF02589"/>
    </source>
</evidence>
<proteinExistence type="predicted"/>
<dbReference type="VEuPathDB" id="AmoebaDB:DDB_G0277411"/>
<dbReference type="EMBL" id="AAFI02000020">
    <property type="protein sequence ID" value="EAL68668.1"/>
    <property type="molecule type" value="Genomic_DNA"/>
</dbReference>